<reference evidence="10 11" key="1">
    <citation type="submission" date="2017-07" db="EMBL/GenBank/DDBJ databases">
        <title>Draft whole genome sequences of clinical Proprionibacteriaceae strains.</title>
        <authorList>
            <person name="Bernier A.-M."/>
            <person name="Bernard K."/>
            <person name="Domingo M.-C."/>
        </authorList>
    </citation>
    <scope>NUCLEOTIDE SEQUENCE [LARGE SCALE GENOMIC DNA]</scope>
    <source>
        <strain evidence="10 11">NML 030167</strain>
    </source>
</reference>
<sequence>MTNKDVVPDTAPTADPQAKPTSARRAALSGWIGSALEYYDFSLYAQAAALGVPSVFFGTDDPAVAIIASLSTYAVGYVARPIGAVVLGAWGDRRGRKDVLVFAMLLMGLSTFAVGLLPTYAQIGIWAPILLVLLRLIQGFAVAGELGGANAMIIEQAATERRGWFASFSLQGTQIGSILATAIMLPLAAILGDEAFRAWGWRIPFLLSAIVVLAGFLIRRHVHESPMYADAETREGVTERRPFPLVDLLRSHPGAVFRCVLMTFTNALGMVALTFGVSYGTQPSYGIGFSTSQFLLVTLISNVVAALTIPLFGSLSDRYGRRLFMIAGGLLGGLSTFAYLWAIQQRNLVLVIVFVLILHAVFFQMWNATFATFFQEQFPTRMRVTGFAVSQNLGLMIAAFFPSIFVAIAPPGTANVPWVIGGTALAICVVAAAATVFTRETRGLSLADIDRR</sequence>
<dbReference type="PANTHER" id="PTHR43045">
    <property type="entry name" value="SHIKIMATE TRANSPORTER"/>
    <property type="match status" value="1"/>
</dbReference>
<dbReference type="GO" id="GO:0005886">
    <property type="term" value="C:plasma membrane"/>
    <property type="evidence" value="ECO:0007669"/>
    <property type="project" value="UniProtKB-SubCell"/>
</dbReference>
<gene>
    <name evidence="10" type="ORF">CGZ94_06575</name>
</gene>
<feature type="transmembrane region" description="Helical" evidence="8">
    <location>
        <begin position="123"/>
        <end position="143"/>
    </location>
</feature>
<dbReference type="InterPro" id="IPR011701">
    <property type="entry name" value="MFS"/>
</dbReference>
<feature type="region of interest" description="Disordered" evidence="7">
    <location>
        <begin position="1"/>
        <end position="21"/>
    </location>
</feature>
<dbReference type="RefSeq" id="WP_094405449.1">
    <property type="nucleotide sequence ID" value="NZ_NMVO01000012.1"/>
</dbReference>
<feature type="domain" description="Major facilitator superfamily (MFS) profile" evidence="9">
    <location>
        <begin position="26"/>
        <end position="442"/>
    </location>
</feature>
<dbReference type="Proteomes" id="UP000215896">
    <property type="component" value="Unassembled WGS sequence"/>
</dbReference>
<comment type="caution">
    <text evidence="10">The sequence shown here is derived from an EMBL/GenBank/DDBJ whole genome shotgun (WGS) entry which is preliminary data.</text>
</comment>
<dbReference type="GO" id="GO:0022857">
    <property type="term" value="F:transmembrane transporter activity"/>
    <property type="evidence" value="ECO:0007669"/>
    <property type="project" value="InterPro"/>
</dbReference>
<keyword evidence="2" id="KW-0813">Transport</keyword>
<keyword evidence="11" id="KW-1185">Reference proteome</keyword>
<dbReference type="Pfam" id="PF07690">
    <property type="entry name" value="MFS_1"/>
    <property type="match status" value="1"/>
</dbReference>
<keyword evidence="4 8" id="KW-0812">Transmembrane</keyword>
<evidence type="ECO:0000256" key="6">
    <source>
        <dbReference type="ARBA" id="ARBA00023136"/>
    </source>
</evidence>
<keyword evidence="6 8" id="KW-0472">Membrane</keyword>
<evidence type="ECO:0000256" key="2">
    <source>
        <dbReference type="ARBA" id="ARBA00022448"/>
    </source>
</evidence>
<protein>
    <submittedName>
        <fullName evidence="10">MFS transporter</fullName>
    </submittedName>
</protein>
<feature type="transmembrane region" description="Helical" evidence="8">
    <location>
        <begin position="291"/>
        <end position="311"/>
    </location>
</feature>
<feature type="transmembrane region" description="Helical" evidence="8">
    <location>
        <begin position="99"/>
        <end position="117"/>
    </location>
</feature>
<evidence type="ECO:0000259" key="9">
    <source>
        <dbReference type="PROSITE" id="PS50850"/>
    </source>
</evidence>
<accession>A0A255GG34</accession>
<evidence type="ECO:0000256" key="4">
    <source>
        <dbReference type="ARBA" id="ARBA00022692"/>
    </source>
</evidence>
<feature type="transmembrane region" description="Helical" evidence="8">
    <location>
        <begin position="416"/>
        <end position="437"/>
    </location>
</feature>
<feature type="transmembrane region" description="Helical" evidence="8">
    <location>
        <begin position="199"/>
        <end position="218"/>
    </location>
</feature>
<dbReference type="SUPFAM" id="SSF103473">
    <property type="entry name" value="MFS general substrate transporter"/>
    <property type="match status" value="1"/>
</dbReference>
<evidence type="ECO:0000313" key="11">
    <source>
        <dbReference type="Proteomes" id="UP000215896"/>
    </source>
</evidence>
<dbReference type="OrthoDB" id="9066401at2"/>
<comment type="subcellular location">
    <subcellularLocation>
        <location evidence="1">Cell membrane</location>
        <topology evidence="1">Multi-pass membrane protein</topology>
    </subcellularLocation>
</comment>
<evidence type="ECO:0000256" key="1">
    <source>
        <dbReference type="ARBA" id="ARBA00004651"/>
    </source>
</evidence>
<evidence type="ECO:0000256" key="5">
    <source>
        <dbReference type="ARBA" id="ARBA00022989"/>
    </source>
</evidence>
<name>A0A255GG34_9ACTN</name>
<feature type="transmembrane region" description="Helical" evidence="8">
    <location>
        <begin position="63"/>
        <end position="87"/>
    </location>
</feature>
<keyword evidence="3" id="KW-1003">Cell membrane</keyword>
<dbReference type="PROSITE" id="PS50850">
    <property type="entry name" value="MFS"/>
    <property type="match status" value="1"/>
</dbReference>
<evidence type="ECO:0000256" key="3">
    <source>
        <dbReference type="ARBA" id="ARBA00022475"/>
    </source>
</evidence>
<evidence type="ECO:0000313" key="10">
    <source>
        <dbReference type="EMBL" id="OYO14785.1"/>
    </source>
</evidence>
<keyword evidence="5 8" id="KW-1133">Transmembrane helix</keyword>
<dbReference type="CDD" id="cd17369">
    <property type="entry name" value="MFS_ShiA_like"/>
    <property type="match status" value="1"/>
</dbReference>
<organism evidence="10 11">
    <name type="scientific">Enemella evansiae</name>
    <dbReference type="NCBI Taxonomy" id="2016499"/>
    <lineage>
        <taxon>Bacteria</taxon>
        <taxon>Bacillati</taxon>
        <taxon>Actinomycetota</taxon>
        <taxon>Actinomycetes</taxon>
        <taxon>Propionibacteriales</taxon>
        <taxon>Propionibacteriaceae</taxon>
        <taxon>Enemella</taxon>
    </lineage>
</organism>
<dbReference type="EMBL" id="NMVO01000012">
    <property type="protein sequence ID" value="OYO14785.1"/>
    <property type="molecule type" value="Genomic_DNA"/>
</dbReference>
<feature type="transmembrane region" description="Helical" evidence="8">
    <location>
        <begin position="386"/>
        <end position="410"/>
    </location>
</feature>
<dbReference type="PANTHER" id="PTHR43045:SF1">
    <property type="entry name" value="SHIKIMATE TRANSPORTER"/>
    <property type="match status" value="1"/>
</dbReference>
<dbReference type="AlphaFoldDB" id="A0A255GG34"/>
<dbReference type="InterPro" id="IPR020846">
    <property type="entry name" value="MFS_dom"/>
</dbReference>
<feature type="transmembrane region" description="Helical" evidence="8">
    <location>
        <begin position="255"/>
        <end position="279"/>
    </location>
</feature>
<evidence type="ECO:0000256" key="8">
    <source>
        <dbReference type="SAM" id="Phobius"/>
    </source>
</evidence>
<dbReference type="InterPro" id="IPR036259">
    <property type="entry name" value="MFS_trans_sf"/>
</dbReference>
<proteinExistence type="predicted"/>
<feature type="transmembrane region" description="Helical" evidence="8">
    <location>
        <begin position="348"/>
        <end position="374"/>
    </location>
</feature>
<feature type="transmembrane region" description="Helical" evidence="8">
    <location>
        <begin position="323"/>
        <end position="342"/>
    </location>
</feature>
<feature type="transmembrane region" description="Helical" evidence="8">
    <location>
        <begin position="164"/>
        <end position="187"/>
    </location>
</feature>
<evidence type="ECO:0000256" key="7">
    <source>
        <dbReference type="SAM" id="MobiDB-lite"/>
    </source>
</evidence>
<dbReference type="Gene3D" id="1.20.1250.20">
    <property type="entry name" value="MFS general substrate transporter like domains"/>
    <property type="match status" value="2"/>
</dbReference>